<evidence type="ECO:0000313" key="2">
    <source>
        <dbReference type="EMBL" id="GGL11773.1"/>
    </source>
</evidence>
<protein>
    <recommendedName>
        <fullName evidence="1">SnoaL-like domain-containing protein</fullName>
    </recommendedName>
</protein>
<dbReference type="Proteomes" id="UP000638263">
    <property type="component" value="Unassembled WGS sequence"/>
</dbReference>
<dbReference type="SUPFAM" id="SSF54427">
    <property type="entry name" value="NTF2-like"/>
    <property type="match status" value="1"/>
</dbReference>
<dbReference type="InterPro" id="IPR037401">
    <property type="entry name" value="SnoaL-like"/>
</dbReference>
<organism evidence="2 3">
    <name type="scientific">Nocardia jinanensis</name>
    <dbReference type="NCBI Taxonomy" id="382504"/>
    <lineage>
        <taxon>Bacteria</taxon>
        <taxon>Bacillati</taxon>
        <taxon>Actinomycetota</taxon>
        <taxon>Actinomycetes</taxon>
        <taxon>Mycobacteriales</taxon>
        <taxon>Nocardiaceae</taxon>
        <taxon>Nocardia</taxon>
    </lineage>
</organism>
<dbReference type="InterPro" id="IPR032710">
    <property type="entry name" value="NTF2-like_dom_sf"/>
</dbReference>
<feature type="domain" description="SnoaL-like" evidence="1">
    <location>
        <begin position="13"/>
        <end position="135"/>
    </location>
</feature>
<dbReference type="RefSeq" id="WP_189094250.1">
    <property type="nucleotide sequence ID" value="NZ_BMMH01000005.1"/>
</dbReference>
<accession>A0A917RK77</accession>
<dbReference type="Gene3D" id="3.10.450.50">
    <property type="match status" value="1"/>
</dbReference>
<comment type="caution">
    <text evidence="2">The sequence shown here is derived from an EMBL/GenBank/DDBJ whole genome shotgun (WGS) entry which is preliminary data.</text>
</comment>
<name>A0A917RK77_9NOCA</name>
<proteinExistence type="predicted"/>
<evidence type="ECO:0000259" key="1">
    <source>
        <dbReference type="Pfam" id="PF13577"/>
    </source>
</evidence>
<keyword evidence="3" id="KW-1185">Reference proteome</keyword>
<dbReference type="AlphaFoldDB" id="A0A917RK77"/>
<dbReference type="Pfam" id="PF13577">
    <property type="entry name" value="SnoaL_4"/>
    <property type="match status" value="1"/>
</dbReference>
<sequence length="179" mass="19935">MKDTMITSGPGPVEDEAAVRDLLLRYCRAVDRVDLALLRDCFWPDATVDFSGLIRGGIDEFIEWLGTNLAGYSFTVHTLSNVLTRVRDDRGVGESYVIALHGEPKDLSRTGFRSGGRYLDRFERRDGRWRIAARTALVVWSEPAGSVVAPAEGGEYGPSRSRRDTSDASYTLFETEAIR</sequence>
<dbReference type="EMBL" id="BMMH01000005">
    <property type="protein sequence ID" value="GGL11773.1"/>
    <property type="molecule type" value="Genomic_DNA"/>
</dbReference>
<reference evidence="2" key="2">
    <citation type="submission" date="2020-09" db="EMBL/GenBank/DDBJ databases">
        <authorList>
            <person name="Sun Q."/>
            <person name="Zhou Y."/>
        </authorList>
    </citation>
    <scope>NUCLEOTIDE SEQUENCE</scope>
    <source>
        <strain evidence="2">CGMCC 4.3508</strain>
    </source>
</reference>
<reference evidence="2" key="1">
    <citation type="journal article" date="2014" name="Int. J. Syst. Evol. Microbiol.">
        <title>Complete genome sequence of Corynebacterium casei LMG S-19264T (=DSM 44701T), isolated from a smear-ripened cheese.</title>
        <authorList>
            <consortium name="US DOE Joint Genome Institute (JGI-PGF)"/>
            <person name="Walter F."/>
            <person name="Albersmeier A."/>
            <person name="Kalinowski J."/>
            <person name="Ruckert C."/>
        </authorList>
    </citation>
    <scope>NUCLEOTIDE SEQUENCE</scope>
    <source>
        <strain evidence="2">CGMCC 4.3508</strain>
    </source>
</reference>
<dbReference type="CDD" id="cd00531">
    <property type="entry name" value="NTF2_like"/>
    <property type="match status" value="1"/>
</dbReference>
<evidence type="ECO:0000313" key="3">
    <source>
        <dbReference type="Proteomes" id="UP000638263"/>
    </source>
</evidence>
<gene>
    <name evidence="2" type="ORF">GCM10011588_27700</name>
</gene>